<dbReference type="PANTHER" id="PTHR22878">
    <property type="entry name" value="DYNEIN HEAVY CHAIN 6, AXONEMAL-LIKE-RELATED"/>
    <property type="match status" value="1"/>
</dbReference>
<keyword evidence="5" id="KW-1185">Reference proteome</keyword>
<organism evidence="4 5">
    <name type="scientific">Mytilus edulis</name>
    <name type="common">Blue mussel</name>
    <dbReference type="NCBI Taxonomy" id="6550"/>
    <lineage>
        <taxon>Eukaryota</taxon>
        <taxon>Metazoa</taxon>
        <taxon>Spiralia</taxon>
        <taxon>Lophotrochozoa</taxon>
        <taxon>Mollusca</taxon>
        <taxon>Bivalvia</taxon>
        <taxon>Autobranchia</taxon>
        <taxon>Pteriomorphia</taxon>
        <taxon>Mytilida</taxon>
        <taxon>Mytiloidea</taxon>
        <taxon>Mytilidae</taxon>
        <taxon>Mytilinae</taxon>
        <taxon>Mytilus</taxon>
    </lineage>
</organism>
<feature type="domain" description="Dynein heavy chain AAA module D4" evidence="2">
    <location>
        <begin position="177"/>
        <end position="208"/>
    </location>
</feature>
<name>A0A8S3TJY8_MYTED</name>
<comment type="caution">
    <text evidence="4">The sequence shown here is derived from an EMBL/GenBank/DDBJ whole genome shotgun (WGS) entry which is preliminary data.</text>
</comment>
<dbReference type="OrthoDB" id="5593012at2759"/>
<proteinExistence type="inferred from homology"/>
<dbReference type="InterPro" id="IPR024317">
    <property type="entry name" value="Dynein_heavy_chain_D4_dom"/>
</dbReference>
<dbReference type="Proteomes" id="UP000683360">
    <property type="component" value="Unassembled WGS sequence"/>
</dbReference>
<dbReference type="Gene3D" id="1.20.920.30">
    <property type="match status" value="1"/>
</dbReference>
<evidence type="ECO:0000259" key="2">
    <source>
        <dbReference type="Pfam" id="PF12780"/>
    </source>
</evidence>
<dbReference type="Pfam" id="PF12780">
    <property type="entry name" value="AAA_8"/>
    <property type="match status" value="1"/>
</dbReference>
<dbReference type="InterPro" id="IPR026983">
    <property type="entry name" value="DHC"/>
</dbReference>
<dbReference type="Pfam" id="PF17857">
    <property type="entry name" value="AAA_lid_1"/>
    <property type="match status" value="1"/>
</dbReference>
<dbReference type="GO" id="GO:0007018">
    <property type="term" value="P:microtubule-based movement"/>
    <property type="evidence" value="ECO:0007669"/>
    <property type="project" value="InterPro"/>
</dbReference>
<dbReference type="GO" id="GO:0051959">
    <property type="term" value="F:dynein light intermediate chain binding"/>
    <property type="evidence" value="ECO:0007669"/>
    <property type="project" value="InterPro"/>
</dbReference>
<protein>
    <submittedName>
        <fullName evidence="4">DNAH</fullName>
    </submittedName>
</protein>
<dbReference type="FunFam" id="1.20.920.30:FF:000002">
    <property type="entry name" value="Dynein axonemal heavy chain 3"/>
    <property type="match status" value="1"/>
</dbReference>
<gene>
    <name evidence="4" type="ORF">MEDL_44258</name>
</gene>
<reference evidence="4" key="1">
    <citation type="submission" date="2021-03" db="EMBL/GenBank/DDBJ databases">
        <authorList>
            <person name="Bekaert M."/>
        </authorList>
    </citation>
    <scope>NUCLEOTIDE SEQUENCE</scope>
</reference>
<evidence type="ECO:0000256" key="1">
    <source>
        <dbReference type="ARBA" id="ARBA00008887"/>
    </source>
</evidence>
<dbReference type="GO" id="GO:0045505">
    <property type="term" value="F:dynein intermediate chain binding"/>
    <property type="evidence" value="ECO:0007669"/>
    <property type="project" value="InterPro"/>
</dbReference>
<comment type="similarity">
    <text evidence="1">Belongs to the dynein heavy chain family.</text>
</comment>
<evidence type="ECO:0000313" key="4">
    <source>
        <dbReference type="EMBL" id="CAG2231464.1"/>
    </source>
</evidence>
<dbReference type="AlphaFoldDB" id="A0A8S3TJY8"/>
<dbReference type="EMBL" id="CAJPWZ010002146">
    <property type="protein sequence ID" value="CAG2231464.1"/>
    <property type="molecule type" value="Genomic_DNA"/>
</dbReference>
<evidence type="ECO:0000259" key="3">
    <source>
        <dbReference type="Pfam" id="PF17857"/>
    </source>
</evidence>
<dbReference type="PANTHER" id="PTHR22878:SF70">
    <property type="entry name" value="DYNEIN HEAVY CHAIN 2, AXONEMAL"/>
    <property type="match status" value="1"/>
</dbReference>
<dbReference type="GO" id="GO:0030286">
    <property type="term" value="C:dynein complex"/>
    <property type="evidence" value="ECO:0007669"/>
    <property type="project" value="InterPro"/>
</dbReference>
<sequence length="226" mass="26444">MLNYFKRDKIEIIITNTMEIYNSAISKFLPTPSRSHYVFNLRDFARVVQGVLLLKPEVVPEGNEGGHKIIRLWVHEVYRVFYDRLINESDRELFFQMVKSCVETNCKEKYSNLFSHLVKEKGDQVTDDDLRSLIFGDYLSKTKDEKLYDEIMDLKELTETIERSLEDYNYEMSKAPMDLVMFRFAIEHISRISRVLKQPNGHCLLVDATKSATVESTNGDDTIEHV</sequence>
<evidence type="ECO:0000313" key="5">
    <source>
        <dbReference type="Proteomes" id="UP000683360"/>
    </source>
</evidence>
<accession>A0A8S3TJY8</accession>
<dbReference type="InterPro" id="IPR041589">
    <property type="entry name" value="DNAH3_AAA_lid_1"/>
</dbReference>
<feature type="domain" description="Dynein heavy chain 3 AAA+ lid" evidence="3">
    <location>
        <begin position="18"/>
        <end position="100"/>
    </location>
</feature>